<comment type="caution">
    <text evidence="1">The sequence shown here is derived from an EMBL/GenBank/DDBJ whole genome shotgun (WGS) entry which is preliminary data.</text>
</comment>
<accession>X0SUI3</accession>
<protein>
    <recommendedName>
        <fullName evidence="2">ISAzo13 family transposase</fullName>
    </recommendedName>
</protein>
<evidence type="ECO:0000313" key="1">
    <source>
        <dbReference type="EMBL" id="GAF79577.1"/>
    </source>
</evidence>
<reference evidence="1" key="1">
    <citation type="journal article" date="2014" name="Front. Microbiol.">
        <title>High frequency of phylogenetically diverse reductive dehalogenase-homologous genes in deep subseafloor sedimentary metagenomes.</title>
        <authorList>
            <person name="Kawai M."/>
            <person name="Futagami T."/>
            <person name="Toyoda A."/>
            <person name="Takaki Y."/>
            <person name="Nishi S."/>
            <person name="Hori S."/>
            <person name="Arai W."/>
            <person name="Tsubouchi T."/>
            <person name="Morono Y."/>
            <person name="Uchiyama I."/>
            <person name="Ito T."/>
            <person name="Fujiyama A."/>
            <person name="Inagaki F."/>
            <person name="Takami H."/>
        </authorList>
    </citation>
    <scope>NUCLEOTIDE SEQUENCE</scope>
    <source>
        <strain evidence="1">Expedition CK06-06</strain>
    </source>
</reference>
<dbReference type="InterPro" id="IPR011518">
    <property type="entry name" value="Transposase_36"/>
</dbReference>
<evidence type="ECO:0008006" key="2">
    <source>
        <dbReference type="Google" id="ProtNLM"/>
    </source>
</evidence>
<sequence>PGTSKWNKIEHRMFSFITQNWRGKPLIDRATIVNLIGSTKTKEGLKIRCELDTKAYPKGIKVPDVQLEKVKLKKHKFHGDWNYTIYPNKKKRK</sequence>
<gene>
    <name evidence="1" type="ORF">S01H1_16180</name>
</gene>
<dbReference type="EMBL" id="BARS01008491">
    <property type="protein sequence ID" value="GAF79577.1"/>
    <property type="molecule type" value="Genomic_DNA"/>
</dbReference>
<name>X0SUI3_9ZZZZ</name>
<organism evidence="1">
    <name type="scientific">marine sediment metagenome</name>
    <dbReference type="NCBI Taxonomy" id="412755"/>
    <lineage>
        <taxon>unclassified sequences</taxon>
        <taxon>metagenomes</taxon>
        <taxon>ecological metagenomes</taxon>
    </lineage>
</organism>
<proteinExistence type="predicted"/>
<dbReference type="Pfam" id="PF07592">
    <property type="entry name" value="DDE_Tnp_ISAZ013"/>
    <property type="match status" value="1"/>
</dbReference>
<dbReference type="AlphaFoldDB" id="X0SUI3"/>
<feature type="non-terminal residue" evidence="1">
    <location>
        <position position="1"/>
    </location>
</feature>